<feature type="domain" description="Protein kinase" evidence="15">
    <location>
        <begin position="124"/>
        <end position="378"/>
    </location>
</feature>
<evidence type="ECO:0000256" key="11">
    <source>
        <dbReference type="PIRSR" id="PIRSR630616-3"/>
    </source>
</evidence>
<keyword evidence="4 10" id="KW-0547">Nucleotide-binding</keyword>
<name>A0A2P6NWB5_9EUKA</name>
<dbReference type="PROSITE" id="PS00108">
    <property type="entry name" value="PROTEIN_KINASE_ST"/>
    <property type="match status" value="1"/>
</dbReference>
<evidence type="ECO:0000256" key="3">
    <source>
        <dbReference type="ARBA" id="ARBA00022679"/>
    </source>
</evidence>
<dbReference type="InParanoid" id="A0A2P6NWB5"/>
<evidence type="ECO:0000256" key="7">
    <source>
        <dbReference type="ARBA" id="ARBA00047899"/>
    </source>
</evidence>
<sequence>MSNSDRLLVVDNNSLAGQTQLQEDSIVFLKLDRRSHDREVHSSLDQFRLSLRGVHPLSPPSPRNFGSHPASVPEFGPDHFISNLPYQKLGPGYPKLMKSRDMGAAKHIKNLFKSKKVRLEDRYELVGRSLGKGLTAEVLLAKRKEDGRLVALKIFHRTKGQEYEIQLERSLMTKMAHNAMVELIEVIEEKKRTVFVLEYMNQGDLYNYIESNGTPSQAQTAAIMTSILTVLSHLHTRRVAHRDVKLENIMIDRTPEGDITAKLGDYGFAARDDGSGFYTMCGSLPYSAPELVAGKRYNHRVDIWSLGVVLYILLSGTPPFRSDGRRSMTQQIRSGKYEFNETHWAGVSTTARDLVSRMLEVDPGRRITAEEALRHPFLQPQSPQSPSGRDALVASAA</sequence>
<accession>A0A2P6NWB5</accession>
<evidence type="ECO:0000256" key="8">
    <source>
        <dbReference type="ARBA" id="ARBA00048679"/>
    </source>
</evidence>
<dbReference type="FunFam" id="1.10.510.10:FF:000571">
    <property type="entry name" value="Maternal embryonic leucine zipper kinase"/>
    <property type="match status" value="1"/>
</dbReference>
<evidence type="ECO:0000259" key="15">
    <source>
        <dbReference type="PROSITE" id="PS50011"/>
    </source>
</evidence>
<dbReference type="InterPro" id="IPR030616">
    <property type="entry name" value="Aur-like"/>
</dbReference>
<evidence type="ECO:0000256" key="2">
    <source>
        <dbReference type="ARBA" id="ARBA00022527"/>
    </source>
</evidence>
<protein>
    <recommendedName>
        <fullName evidence="1">non-specific serine/threonine protein kinase</fullName>
        <ecNumber evidence="1">2.7.11.1</ecNumber>
    </recommendedName>
</protein>
<dbReference type="CDD" id="cd05117">
    <property type="entry name" value="STKc_CAMK"/>
    <property type="match status" value="1"/>
</dbReference>
<dbReference type="SUPFAM" id="SSF56112">
    <property type="entry name" value="Protein kinase-like (PK-like)"/>
    <property type="match status" value="1"/>
</dbReference>
<evidence type="ECO:0000313" key="16">
    <source>
        <dbReference type="EMBL" id="PRP88251.1"/>
    </source>
</evidence>
<comment type="caution">
    <text evidence="16">The sequence shown here is derived from an EMBL/GenBank/DDBJ whole genome shotgun (WGS) entry which is preliminary data.</text>
</comment>
<evidence type="ECO:0000256" key="10">
    <source>
        <dbReference type="PIRSR" id="PIRSR630616-2"/>
    </source>
</evidence>
<dbReference type="GO" id="GO:0005524">
    <property type="term" value="F:ATP binding"/>
    <property type="evidence" value="ECO:0007669"/>
    <property type="project" value="UniProtKB-UniRule"/>
</dbReference>
<comment type="catalytic activity">
    <reaction evidence="8">
        <text>L-seryl-[protein] + ATP = O-phospho-L-seryl-[protein] + ADP + H(+)</text>
        <dbReference type="Rhea" id="RHEA:17989"/>
        <dbReference type="Rhea" id="RHEA-COMP:9863"/>
        <dbReference type="Rhea" id="RHEA-COMP:11604"/>
        <dbReference type="ChEBI" id="CHEBI:15378"/>
        <dbReference type="ChEBI" id="CHEBI:29999"/>
        <dbReference type="ChEBI" id="CHEBI:30616"/>
        <dbReference type="ChEBI" id="CHEBI:83421"/>
        <dbReference type="ChEBI" id="CHEBI:456216"/>
        <dbReference type="EC" id="2.7.11.1"/>
    </reaction>
</comment>
<comment type="catalytic activity">
    <reaction evidence="7">
        <text>L-threonyl-[protein] + ATP = O-phospho-L-threonyl-[protein] + ADP + H(+)</text>
        <dbReference type="Rhea" id="RHEA:46608"/>
        <dbReference type="Rhea" id="RHEA-COMP:11060"/>
        <dbReference type="Rhea" id="RHEA-COMP:11605"/>
        <dbReference type="ChEBI" id="CHEBI:15378"/>
        <dbReference type="ChEBI" id="CHEBI:30013"/>
        <dbReference type="ChEBI" id="CHEBI:30616"/>
        <dbReference type="ChEBI" id="CHEBI:61977"/>
        <dbReference type="ChEBI" id="CHEBI:456216"/>
        <dbReference type="EC" id="2.7.11.1"/>
    </reaction>
</comment>
<evidence type="ECO:0000256" key="12">
    <source>
        <dbReference type="PROSITE-ProRule" id="PRU10141"/>
    </source>
</evidence>
<feature type="binding site" evidence="10">
    <location>
        <begin position="247"/>
        <end position="248"/>
    </location>
    <ligand>
        <name>ATP</name>
        <dbReference type="ChEBI" id="CHEBI:30616"/>
    </ligand>
</feature>
<dbReference type="InterPro" id="IPR011009">
    <property type="entry name" value="Kinase-like_dom_sf"/>
</dbReference>
<dbReference type="STRING" id="1890364.A0A2P6NWB5"/>
<dbReference type="Gene3D" id="1.10.510.10">
    <property type="entry name" value="Transferase(Phosphotransferase) domain 1"/>
    <property type="match status" value="1"/>
</dbReference>
<evidence type="ECO:0000256" key="14">
    <source>
        <dbReference type="SAM" id="MobiDB-lite"/>
    </source>
</evidence>
<dbReference type="InterPro" id="IPR017441">
    <property type="entry name" value="Protein_kinase_ATP_BS"/>
</dbReference>
<evidence type="ECO:0000256" key="9">
    <source>
        <dbReference type="PIRSR" id="PIRSR630616-1"/>
    </source>
</evidence>
<evidence type="ECO:0000256" key="13">
    <source>
        <dbReference type="RuleBase" id="RU000304"/>
    </source>
</evidence>
<evidence type="ECO:0000256" key="1">
    <source>
        <dbReference type="ARBA" id="ARBA00012513"/>
    </source>
</evidence>
<keyword evidence="2 13" id="KW-0723">Serine/threonine-protein kinase</keyword>
<dbReference type="InterPro" id="IPR008271">
    <property type="entry name" value="Ser/Thr_kinase_AS"/>
</dbReference>
<keyword evidence="17" id="KW-1185">Reference proteome</keyword>
<dbReference type="SMART" id="SM00220">
    <property type="entry name" value="S_TKc"/>
    <property type="match status" value="1"/>
</dbReference>
<dbReference type="InterPro" id="IPR000719">
    <property type="entry name" value="Prot_kinase_dom"/>
</dbReference>
<proteinExistence type="inferred from homology"/>
<dbReference type="EC" id="2.7.11.1" evidence="1"/>
<reference evidence="16 17" key="1">
    <citation type="journal article" date="2018" name="Genome Biol. Evol.">
        <title>Multiple Roots of Fruiting Body Formation in Amoebozoa.</title>
        <authorList>
            <person name="Hillmann F."/>
            <person name="Forbes G."/>
            <person name="Novohradska S."/>
            <person name="Ferling I."/>
            <person name="Riege K."/>
            <person name="Groth M."/>
            <person name="Westermann M."/>
            <person name="Marz M."/>
            <person name="Spaller T."/>
            <person name="Winckler T."/>
            <person name="Schaap P."/>
            <person name="Glockner G."/>
        </authorList>
    </citation>
    <scope>NUCLEOTIDE SEQUENCE [LARGE SCALE GENOMIC DNA]</scope>
    <source>
        <strain evidence="16 17">Jena</strain>
    </source>
</reference>
<dbReference type="AlphaFoldDB" id="A0A2P6NWB5"/>
<feature type="binding site" evidence="10">
    <location>
        <position position="265"/>
    </location>
    <ligand>
        <name>ATP</name>
        <dbReference type="ChEBI" id="CHEBI:30616"/>
    </ligand>
</feature>
<dbReference type="PROSITE" id="PS50011">
    <property type="entry name" value="PROTEIN_KINASE_DOM"/>
    <property type="match status" value="1"/>
</dbReference>
<dbReference type="Pfam" id="PF00069">
    <property type="entry name" value="Pkinase"/>
    <property type="match status" value="1"/>
</dbReference>
<keyword evidence="5 16" id="KW-0418">Kinase</keyword>
<dbReference type="Proteomes" id="UP000241769">
    <property type="component" value="Unassembled WGS sequence"/>
</dbReference>
<evidence type="ECO:0000256" key="5">
    <source>
        <dbReference type="ARBA" id="ARBA00022777"/>
    </source>
</evidence>
<feature type="cross-link" description="Glycyl lysine isopeptide (Lys-Gly) (interchain with G-Cter in SUMO2)" evidence="11">
    <location>
        <position position="245"/>
    </location>
</feature>
<evidence type="ECO:0000256" key="6">
    <source>
        <dbReference type="ARBA" id="ARBA00022840"/>
    </source>
</evidence>
<gene>
    <name evidence="16" type="ORF">PROFUN_03360</name>
</gene>
<evidence type="ECO:0000256" key="4">
    <source>
        <dbReference type="ARBA" id="ARBA00022741"/>
    </source>
</evidence>
<dbReference type="GO" id="GO:0004674">
    <property type="term" value="F:protein serine/threonine kinase activity"/>
    <property type="evidence" value="ECO:0007669"/>
    <property type="project" value="UniProtKB-KW"/>
</dbReference>
<dbReference type="PROSITE" id="PS00107">
    <property type="entry name" value="PROTEIN_KINASE_ATP"/>
    <property type="match status" value="1"/>
</dbReference>
<feature type="region of interest" description="Disordered" evidence="14">
    <location>
        <begin position="372"/>
        <end position="397"/>
    </location>
</feature>
<feature type="active site" description="Proton acceptor" evidence="9">
    <location>
        <position position="243"/>
    </location>
</feature>
<dbReference type="OrthoDB" id="29630at2759"/>
<keyword evidence="6 10" id="KW-0067">ATP-binding</keyword>
<dbReference type="PANTHER" id="PTHR24350">
    <property type="entry name" value="SERINE/THREONINE-PROTEIN KINASE IAL-RELATED"/>
    <property type="match status" value="1"/>
</dbReference>
<comment type="similarity">
    <text evidence="13">Belongs to the protein kinase superfamily.</text>
</comment>
<organism evidence="16 17">
    <name type="scientific">Planoprotostelium fungivorum</name>
    <dbReference type="NCBI Taxonomy" id="1890364"/>
    <lineage>
        <taxon>Eukaryota</taxon>
        <taxon>Amoebozoa</taxon>
        <taxon>Evosea</taxon>
        <taxon>Variosea</taxon>
        <taxon>Cavosteliida</taxon>
        <taxon>Cavosteliaceae</taxon>
        <taxon>Planoprotostelium</taxon>
    </lineage>
</organism>
<dbReference type="EMBL" id="MDYQ01000012">
    <property type="protein sequence ID" value="PRP88251.1"/>
    <property type="molecule type" value="Genomic_DNA"/>
</dbReference>
<feature type="binding site" evidence="10 12">
    <location>
        <position position="153"/>
    </location>
    <ligand>
        <name>ATP</name>
        <dbReference type="ChEBI" id="CHEBI:30616"/>
    </ligand>
</feature>
<evidence type="ECO:0000313" key="17">
    <source>
        <dbReference type="Proteomes" id="UP000241769"/>
    </source>
</evidence>
<keyword evidence="3" id="KW-0808">Transferase</keyword>